<protein>
    <submittedName>
        <fullName evidence="2">HAMP domain-containing histidine kinase</fullName>
    </submittedName>
</protein>
<dbReference type="InterPro" id="IPR036890">
    <property type="entry name" value="HATPase_C_sf"/>
</dbReference>
<dbReference type="RefSeq" id="WP_128197202.1">
    <property type="nucleotide sequence ID" value="NZ_SACT01000002.1"/>
</dbReference>
<dbReference type="OrthoDB" id="8879037at2"/>
<keyword evidence="2" id="KW-0418">Kinase</keyword>
<accession>A0A3S2TRG4</accession>
<dbReference type="AlphaFoldDB" id="A0A3S2TRG4"/>
<dbReference type="GO" id="GO:0016301">
    <property type="term" value="F:kinase activity"/>
    <property type="evidence" value="ECO:0007669"/>
    <property type="project" value="UniProtKB-KW"/>
</dbReference>
<dbReference type="InterPro" id="IPR005467">
    <property type="entry name" value="His_kinase_dom"/>
</dbReference>
<feature type="domain" description="Histidine kinase" evidence="1">
    <location>
        <begin position="111"/>
        <end position="309"/>
    </location>
</feature>
<name>A0A3S2TRG4_9BURK</name>
<dbReference type="SUPFAM" id="SSF55874">
    <property type="entry name" value="ATPase domain of HSP90 chaperone/DNA topoisomerase II/histidine kinase"/>
    <property type="match status" value="1"/>
</dbReference>
<dbReference type="EMBL" id="SACT01000002">
    <property type="protein sequence ID" value="RVT52190.1"/>
    <property type="molecule type" value="Genomic_DNA"/>
</dbReference>
<comment type="caution">
    <text evidence="2">The sequence shown here is derived from an EMBL/GenBank/DDBJ whole genome shotgun (WGS) entry which is preliminary data.</text>
</comment>
<keyword evidence="3" id="KW-1185">Reference proteome</keyword>
<dbReference type="Gene3D" id="3.30.565.10">
    <property type="entry name" value="Histidine kinase-like ATPase, C-terminal domain"/>
    <property type="match status" value="1"/>
</dbReference>
<dbReference type="Proteomes" id="UP000288178">
    <property type="component" value="Unassembled WGS sequence"/>
</dbReference>
<organism evidence="2 3">
    <name type="scientific">Rubrivivax albus</name>
    <dbReference type="NCBI Taxonomy" id="2499835"/>
    <lineage>
        <taxon>Bacteria</taxon>
        <taxon>Pseudomonadati</taxon>
        <taxon>Pseudomonadota</taxon>
        <taxon>Betaproteobacteria</taxon>
        <taxon>Burkholderiales</taxon>
        <taxon>Sphaerotilaceae</taxon>
        <taxon>Rubrivivax</taxon>
    </lineage>
</organism>
<proteinExistence type="predicted"/>
<reference evidence="2 3" key="1">
    <citation type="submission" date="2019-01" db="EMBL/GenBank/DDBJ databases">
        <authorList>
            <person name="Chen W.-M."/>
        </authorList>
    </citation>
    <scope>NUCLEOTIDE SEQUENCE [LARGE SCALE GENOMIC DNA]</scope>
    <source>
        <strain evidence="2 3">ICH-3</strain>
    </source>
</reference>
<sequence length="342" mass="37387">MTPSHLTELFERVAGGLLWVQADGRIRHASSHARRRTALRAGDRLDDAALLRAVQFAARGQQSRSTLYTHGDVLVTCRVVPGFGEDDALVMLNEASGGESAAESGEVLMRAVDTQLRLPLVRAQEALAMCYEERDAHALASLSNEVDGLLRRLERLCDLSRLWAGTEPLLEERIDLWALLQQAWGVVEPMALDRDVGLHFRCDGERAAQVIVYGHRDWLLRVLVECLQAAVQACARGGQLNVNQRQAGTRSVVHFSQAGMFIDAEFGGRDTVVLALCRQILALHGGTLRAGKEEAGWSVELPTGAPARPEDSALAVAQAQVYARDLAALRNRSWPRSNSTSA</sequence>
<keyword evidence="2" id="KW-0808">Transferase</keyword>
<gene>
    <name evidence="2" type="ORF">ENE75_06955</name>
</gene>
<evidence type="ECO:0000313" key="3">
    <source>
        <dbReference type="Proteomes" id="UP000288178"/>
    </source>
</evidence>
<evidence type="ECO:0000313" key="2">
    <source>
        <dbReference type="EMBL" id="RVT52190.1"/>
    </source>
</evidence>
<evidence type="ECO:0000259" key="1">
    <source>
        <dbReference type="PROSITE" id="PS50109"/>
    </source>
</evidence>
<dbReference type="PROSITE" id="PS50109">
    <property type="entry name" value="HIS_KIN"/>
    <property type="match status" value="1"/>
</dbReference>